<organism evidence="1 2">
    <name type="scientific">Paenalkalicoccus suaedae</name>
    <dbReference type="NCBI Taxonomy" id="2592382"/>
    <lineage>
        <taxon>Bacteria</taxon>
        <taxon>Bacillati</taxon>
        <taxon>Bacillota</taxon>
        <taxon>Bacilli</taxon>
        <taxon>Bacillales</taxon>
        <taxon>Bacillaceae</taxon>
        <taxon>Paenalkalicoccus</taxon>
    </lineage>
</organism>
<dbReference type="RefSeq" id="WP_176010942.1">
    <property type="nucleotide sequence ID" value="NZ_CP041372.2"/>
</dbReference>
<name>A0A859FJI9_9BACI</name>
<gene>
    <name evidence="1" type="ORF">FLK61_40980</name>
</gene>
<dbReference type="Proteomes" id="UP000318138">
    <property type="component" value="Chromosome"/>
</dbReference>
<protein>
    <submittedName>
        <fullName evidence="1">Uncharacterized protein</fullName>
    </submittedName>
</protein>
<dbReference type="AlphaFoldDB" id="A0A859FJI9"/>
<dbReference type="EMBL" id="CP041372">
    <property type="protein sequence ID" value="QKS72975.1"/>
    <property type="molecule type" value="Genomic_DNA"/>
</dbReference>
<evidence type="ECO:0000313" key="2">
    <source>
        <dbReference type="Proteomes" id="UP000318138"/>
    </source>
</evidence>
<dbReference type="KEGG" id="psua:FLK61_40980"/>
<keyword evidence="2" id="KW-1185">Reference proteome</keyword>
<proteinExistence type="predicted"/>
<reference evidence="2" key="1">
    <citation type="submission" date="2019-07" db="EMBL/GenBank/DDBJ databases">
        <title>Bacillus alkalisoli sp. nov. isolated from saline soil.</title>
        <authorList>
            <person name="Sun J.-Q."/>
            <person name="Xu L."/>
        </authorList>
    </citation>
    <scope>NUCLEOTIDE SEQUENCE [LARGE SCALE GENOMIC DNA]</scope>
    <source>
        <strain evidence="2">M4U3P1</strain>
    </source>
</reference>
<accession>A0A859FJI9</accession>
<sequence length="64" mass="7352">MVVGSRSARVENRAVNNSGGAVNSVARAVNNESVMVNRDCSVQWWWQFNQEIDWNPLLHHIFVR</sequence>
<evidence type="ECO:0000313" key="1">
    <source>
        <dbReference type="EMBL" id="QKS72975.1"/>
    </source>
</evidence>